<name>A0A081RJF0_SPHCR</name>
<proteinExistence type="predicted"/>
<protein>
    <submittedName>
        <fullName evidence="1">Uncharacterized protein</fullName>
    </submittedName>
</protein>
<reference evidence="1 2" key="1">
    <citation type="submission" date="2014-02" db="EMBL/GenBank/DDBJ databases">
        <title>Whole genome sequence of Sphingobium chlorophenolicum NBRC 16172.</title>
        <authorList>
            <person name="Gan H.M."/>
            <person name="Gan H.Y."/>
            <person name="Chew T.H."/>
            <person name="Savka M.A."/>
        </authorList>
    </citation>
    <scope>NUCLEOTIDE SEQUENCE [LARGE SCALE GENOMIC DNA]</scope>
    <source>
        <strain evidence="1 2">NBRC 16172</strain>
    </source>
</reference>
<evidence type="ECO:0000313" key="2">
    <source>
        <dbReference type="Proteomes" id="UP000028411"/>
    </source>
</evidence>
<accession>A0A081RJF0</accession>
<evidence type="ECO:0000313" key="1">
    <source>
        <dbReference type="EMBL" id="KEQ55323.1"/>
    </source>
</evidence>
<organism evidence="1 2">
    <name type="scientific">Sphingobium chlorophenolicum</name>
    <dbReference type="NCBI Taxonomy" id="46429"/>
    <lineage>
        <taxon>Bacteria</taxon>
        <taxon>Pseudomonadati</taxon>
        <taxon>Pseudomonadota</taxon>
        <taxon>Alphaproteobacteria</taxon>
        <taxon>Sphingomonadales</taxon>
        <taxon>Sphingomonadaceae</taxon>
        <taxon>Sphingobium</taxon>
    </lineage>
</organism>
<gene>
    <name evidence="1" type="ORF">BV95_00486</name>
</gene>
<dbReference type="eggNOG" id="ENOG5031F9W">
    <property type="taxonomic scope" value="Bacteria"/>
</dbReference>
<sequence>MLSFYDRASLRHALKLPLRADLTELLHKRIHQIFNNGLADLTHLLVIEAGDTEAMMRHEVGFSPLEDEGVRYGSPTFIPRWDIMHHHIGWFEMVFCIGNSGFAIVLLIEDAQNSSFPDLQAACRAGS</sequence>
<dbReference type="EMBL" id="JFHR01000002">
    <property type="protein sequence ID" value="KEQ55323.1"/>
    <property type="molecule type" value="Genomic_DNA"/>
</dbReference>
<comment type="caution">
    <text evidence="1">The sequence shown here is derived from an EMBL/GenBank/DDBJ whole genome shotgun (WGS) entry which is preliminary data.</text>
</comment>
<dbReference type="Proteomes" id="UP000028411">
    <property type="component" value="Unassembled WGS sequence"/>
</dbReference>
<dbReference type="AlphaFoldDB" id="A0A081RJF0"/>
<dbReference type="PATRIC" id="fig|46429.4.peg.481"/>